<organism evidence="2 3">
    <name type="scientific">Dichanthelium oligosanthes</name>
    <dbReference type="NCBI Taxonomy" id="888268"/>
    <lineage>
        <taxon>Eukaryota</taxon>
        <taxon>Viridiplantae</taxon>
        <taxon>Streptophyta</taxon>
        <taxon>Embryophyta</taxon>
        <taxon>Tracheophyta</taxon>
        <taxon>Spermatophyta</taxon>
        <taxon>Magnoliopsida</taxon>
        <taxon>Liliopsida</taxon>
        <taxon>Poales</taxon>
        <taxon>Poaceae</taxon>
        <taxon>PACMAD clade</taxon>
        <taxon>Panicoideae</taxon>
        <taxon>Panicodae</taxon>
        <taxon>Paniceae</taxon>
        <taxon>Dichantheliinae</taxon>
        <taxon>Dichanthelium</taxon>
    </lineage>
</organism>
<dbReference type="InterPro" id="IPR042197">
    <property type="entry name" value="Apaf_helical"/>
</dbReference>
<dbReference type="PANTHER" id="PTHR23155:SF1237">
    <property type="entry name" value="OS09G0365000 PROTEIN"/>
    <property type="match status" value="1"/>
</dbReference>
<dbReference type="STRING" id="888268.A0A1E5W4C2"/>
<dbReference type="InterPro" id="IPR044974">
    <property type="entry name" value="Disease_R_plants"/>
</dbReference>
<dbReference type="SUPFAM" id="SSF52540">
    <property type="entry name" value="P-loop containing nucleoside triphosphate hydrolases"/>
    <property type="match status" value="1"/>
</dbReference>
<gene>
    <name evidence="2" type="ORF">BAE44_0006706</name>
</gene>
<dbReference type="PANTHER" id="PTHR23155">
    <property type="entry name" value="DISEASE RESISTANCE PROTEIN RP"/>
    <property type="match status" value="1"/>
</dbReference>
<dbReference type="InterPro" id="IPR036388">
    <property type="entry name" value="WH-like_DNA-bd_sf"/>
</dbReference>
<dbReference type="AlphaFoldDB" id="A0A1E5W4C2"/>
<dbReference type="EMBL" id="LWDX02021645">
    <property type="protein sequence ID" value="OEL32272.1"/>
    <property type="molecule type" value="Genomic_DNA"/>
</dbReference>
<evidence type="ECO:0000313" key="3">
    <source>
        <dbReference type="Proteomes" id="UP000095767"/>
    </source>
</evidence>
<sequence>MYNLIDRAEWKIHEHCVADLLPKFKDAVYDAEDLLDEFRRYEQMVTVEGNATQLSSLSDFFSSVKQGNFSKVVDIQNRINTLSSCLRNMGLHQAPRFDKLVRPETPSFPTEPKIFGRKEELNEVIRLLGVNANSSRSHSRRRISNGHFAIDHNEETLASVNVLPIVGLGGVGKTTLAQLTSKHRQVIPRFDRELEEISRTIVPKLKGSPLAVKTLGRLLGMSHSTAHWNDILNSELWQLKQEETDILPALRLSYMYLPFHLKRCFSFCTVYPKDYTFSKIGLAEIWVAEGFVAPQGNIPLQHIAYQYFKDLVNRSFFQKLGGSYVIHDLMHDMAQLVSKDECVITKKGDFQMVPQNVRHVSILKGDGVNYSDLLSLCKHTKLRTILCKDTLWNDNLVSVMGRWCSELWCMRVLSFASKEELQKVVGSMSHFGTLKFSVLVCSRPFLWRFVASTICKYYMTGDVSLKPCGGTFVSLSIYRLGTFQTCHALGSMVAVGSNLVGSYTRGYPFLGIRSSYTKMRYLLCLLATIVRALSRP</sequence>
<feature type="domain" description="Disease resistance protein winged helix" evidence="1">
    <location>
        <begin position="270"/>
        <end position="334"/>
    </location>
</feature>
<dbReference type="Gene3D" id="1.10.8.430">
    <property type="entry name" value="Helical domain of apoptotic protease-activating factors"/>
    <property type="match status" value="1"/>
</dbReference>
<proteinExistence type="predicted"/>
<comment type="caution">
    <text evidence="2">The sequence shown here is derived from an EMBL/GenBank/DDBJ whole genome shotgun (WGS) entry which is preliminary data.</text>
</comment>
<dbReference type="InterPro" id="IPR027417">
    <property type="entry name" value="P-loop_NTPase"/>
</dbReference>
<dbReference type="Gene3D" id="1.10.10.10">
    <property type="entry name" value="Winged helix-like DNA-binding domain superfamily/Winged helix DNA-binding domain"/>
    <property type="match status" value="1"/>
</dbReference>
<accession>A0A1E5W4C2</accession>
<evidence type="ECO:0000313" key="2">
    <source>
        <dbReference type="EMBL" id="OEL32272.1"/>
    </source>
</evidence>
<dbReference type="Pfam" id="PF23559">
    <property type="entry name" value="WHD_DRP"/>
    <property type="match status" value="1"/>
</dbReference>
<dbReference type="GO" id="GO:0098542">
    <property type="term" value="P:defense response to other organism"/>
    <property type="evidence" value="ECO:0007669"/>
    <property type="project" value="TreeGrafter"/>
</dbReference>
<dbReference type="OrthoDB" id="686736at2759"/>
<keyword evidence="3" id="KW-1185">Reference proteome</keyword>
<protein>
    <submittedName>
        <fullName evidence="2">Putative disease resistance RPP13-like protein 1</fullName>
    </submittedName>
</protein>
<dbReference type="Proteomes" id="UP000095767">
    <property type="component" value="Unassembled WGS sequence"/>
</dbReference>
<evidence type="ECO:0000259" key="1">
    <source>
        <dbReference type="Pfam" id="PF23559"/>
    </source>
</evidence>
<name>A0A1E5W4C2_9POAL</name>
<dbReference type="InterPro" id="IPR058922">
    <property type="entry name" value="WHD_DRP"/>
</dbReference>
<reference evidence="2 3" key="1">
    <citation type="submission" date="2016-09" db="EMBL/GenBank/DDBJ databases">
        <title>The draft genome of Dichanthelium oligosanthes: A C3 panicoid grass species.</title>
        <authorList>
            <person name="Studer A.J."/>
            <person name="Schnable J.C."/>
            <person name="Brutnell T.P."/>
        </authorList>
    </citation>
    <scope>NUCLEOTIDE SEQUENCE [LARGE SCALE GENOMIC DNA]</scope>
    <source>
        <strain evidence="3">cv. Kellogg 1175</strain>
        <tissue evidence="2">Leaf</tissue>
    </source>
</reference>